<sequence>MALSMTHQALSWPDLSMACRAFAMEEKSPILEHQVRGVHDKGWGEGLWGRWGGVGWGEFLDGRGGEESGEDGGGSGVLGLWGKYY</sequence>
<comment type="caution">
    <text evidence="1">The sequence shown here is derived from an EMBL/GenBank/DDBJ whole genome shotgun (WGS) entry which is preliminary data.</text>
</comment>
<name>A0A498IG49_MALDO</name>
<dbReference type="EMBL" id="RDQH01000338">
    <property type="protein sequence ID" value="RXH81095.1"/>
    <property type="molecule type" value="Genomic_DNA"/>
</dbReference>
<accession>A0A498IG49</accession>
<reference evidence="1 2" key="1">
    <citation type="submission" date="2018-10" db="EMBL/GenBank/DDBJ databases">
        <title>A high-quality apple genome assembly.</title>
        <authorList>
            <person name="Hu J."/>
        </authorList>
    </citation>
    <scope>NUCLEOTIDE SEQUENCE [LARGE SCALE GENOMIC DNA]</scope>
    <source>
        <strain evidence="2">cv. HFTH1</strain>
        <tissue evidence="1">Young leaf</tissue>
    </source>
</reference>
<dbReference type="AlphaFoldDB" id="A0A498IG49"/>
<organism evidence="1 2">
    <name type="scientific">Malus domestica</name>
    <name type="common">Apple</name>
    <name type="synonym">Pyrus malus</name>
    <dbReference type="NCBI Taxonomy" id="3750"/>
    <lineage>
        <taxon>Eukaryota</taxon>
        <taxon>Viridiplantae</taxon>
        <taxon>Streptophyta</taxon>
        <taxon>Embryophyta</taxon>
        <taxon>Tracheophyta</taxon>
        <taxon>Spermatophyta</taxon>
        <taxon>Magnoliopsida</taxon>
        <taxon>eudicotyledons</taxon>
        <taxon>Gunneridae</taxon>
        <taxon>Pentapetalae</taxon>
        <taxon>rosids</taxon>
        <taxon>fabids</taxon>
        <taxon>Rosales</taxon>
        <taxon>Rosaceae</taxon>
        <taxon>Amygdaloideae</taxon>
        <taxon>Maleae</taxon>
        <taxon>Malus</taxon>
    </lineage>
</organism>
<evidence type="ECO:0000313" key="1">
    <source>
        <dbReference type="EMBL" id="RXH81095.1"/>
    </source>
</evidence>
<keyword evidence="2" id="KW-1185">Reference proteome</keyword>
<proteinExistence type="predicted"/>
<dbReference type="Proteomes" id="UP000290289">
    <property type="component" value="Chromosome 12"/>
</dbReference>
<protein>
    <submittedName>
        <fullName evidence="1">Uncharacterized protein</fullName>
    </submittedName>
</protein>
<evidence type="ECO:0000313" key="2">
    <source>
        <dbReference type="Proteomes" id="UP000290289"/>
    </source>
</evidence>
<gene>
    <name evidence="1" type="ORF">DVH24_005009</name>
</gene>